<feature type="non-terminal residue" evidence="1">
    <location>
        <position position="386"/>
    </location>
</feature>
<dbReference type="AlphaFoldDB" id="A0A0F9FY61"/>
<name>A0A0F9FY61_9ZZZZ</name>
<proteinExistence type="predicted"/>
<protein>
    <submittedName>
        <fullName evidence="1">Uncharacterized protein</fullName>
    </submittedName>
</protein>
<dbReference type="EMBL" id="LAZR01030609">
    <property type="protein sequence ID" value="KKL56102.1"/>
    <property type="molecule type" value="Genomic_DNA"/>
</dbReference>
<reference evidence="1" key="1">
    <citation type="journal article" date="2015" name="Nature">
        <title>Complex archaea that bridge the gap between prokaryotes and eukaryotes.</title>
        <authorList>
            <person name="Spang A."/>
            <person name="Saw J.H."/>
            <person name="Jorgensen S.L."/>
            <person name="Zaremba-Niedzwiedzka K."/>
            <person name="Martijn J."/>
            <person name="Lind A.E."/>
            <person name="van Eijk R."/>
            <person name="Schleper C."/>
            <person name="Guy L."/>
            <person name="Ettema T.J."/>
        </authorList>
    </citation>
    <scope>NUCLEOTIDE SEQUENCE</scope>
</reference>
<evidence type="ECO:0000313" key="1">
    <source>
        <dbReference type="EMBL" id="KKL56102.1"/>
    </source>
</evidence>
<accession>A0A0F9FY61</accession>
<comment type="caution">
    <text evidence="1">The sequence shown here is derived from an EMBL/GenBank/DDBJ whole genome shotgun (WGS) entry which is preliminary data.</text>
</comment>
<sequence length="386" mass="42075">MLHVVTALDTLPPPLAKVPAGAKVRHGSLYCFTRDNRQPARPAKIHADGVKTAPFKLEAPWYRSFDVTAALAKRSGTAVSFHVADFEGLVAAASFLEIRYEAPGAKARPVPEQATGLRAVHHDGQTFLVWTEHKAFRPPPESVVYVEKFSRKGNKVVRTPGAGWGGLPRVPAITLKTLRQLEGIELRDKASGFQGIKGARRTRKVPEIRYRIYRHTARITADNLARARWVGEAKPLSALDKKMAIISFKGEYIDQKEVGGSIIPTSCIEDGKPVAAGEAIYVHNPPSAGKSYYAVTTILDGTENARDISDANSLAAPVVEKLDPHKPVLQRLQGARSGGGAMERWYMFWAGPPYANLSNVPLHVLVGRPEKLKPPVPMVVDGFHGG</sequence>
<gene>
    <name evidence="1" type="ORF">LCGC14_2248790</name>
</gene>
<organism evidence="1">
    <name type="scientific">marine sediment metagenome</name>
    <dbReference type="NCBI Taxonomy" id="412755"/>
    <lineage>
        <taxon>unclassified sequences</taxon>
        <taxon>metagenomes</taxon>
        <taxon>ecological metagenomes</taxon>
    </lineage>
</organism>